<accession>U2P566</accession>
<dbReference type="SUPFAM" id="SSF141072">
    <property type="entry name" value="CalX-like"/>
    <property type="match status" value="1"/>
</dbReference>
<dbReference type="InterPro" id="IPR038081">
    <property type="entry name" value="CalX-like_sf"/>
</dbReference>
<keyword evidence="1" id="KW-0449">Lipoprotein</keyword>
<name>U2P566_9BACT</name>
<dbReference type="Proteomes" id="UP000016648">
    <property type="component" value="Unassembled WGS sequence"/>
</dbReference>
<organism evidence="1 2">
    <name type="scientific">Segatella baroniae F0067</name>
    <dbReference type="NCBI Taxonomy" id="1115809"/>
    <lineage>
        <taxon>Bacteria</taxon>
        <taxon>Pseudomonadati</taxon>
        <taxon>Bacteroidota</taxon>
        <taxon>Bacteroidia</taxon>
        <taxon>Bacteroidales</taxon>
        <taxon>Prevotellaceae</taxon>
        <taxon>Segatella</taxon>
    </lineage>
</organism>
<evidence type="ECO:0000313" key="1">
    <source>
        <dbReference type="EMBL" id="ERK39306.1"/>
    </source>
</evidence>
<dbReference type="PROSITE" id="PS51257">
    <property type="entry name" value="PROKAR_LIPOPROTEIN"/>
    <property type="match status" value="1"/>
</dbReference>
<protein>
    <submittedName>
        <fullName evidence="1">Putative lipoprotein</fullName>
    </submittedName>
</protein>
<reference evidence="1 2" key="1">
    <citation type="submission" date="2013-08" db="EMBL/GenBank/DDBJ databases">
        <authorList>
            <person name="Durkin A.S."/>
            <person name="Haft D.R."/>
            <person name="McCorrison J."/>
            <person name="Torralba M."/>
            <person name="Gillis M."/>
            <person name="Haft D.H."/>
            <person name="Methe B."/>
            <person name="Sutton G."/>
            <person name="Nelson K.E."/>
        </authorList>
    </citation>
    <scope>NUCLEOTIDE SEQUENCE [LARGE SCALE GENOMIC DNA]</scope>
    <source>
        <strain evidence="1 2">F0067</strain>
    </source>
</reference>
<dbReference type="Pfam" id="PF16132">
    <property type="entry name" value="DUF4843"/>
    <property type="match status" value="1"/>
</dbReference>
<dbReference type="Gene3D" id="2.60.40.2030">
    <property type="match status" value="1"/>
</dbReference>
<comment type="caution">
    <text evidence="1">The sequence shown here is derived from an EMBL/GenBank/DDBJ whole genome shotgun (WGS) entry which is preliminary data.</text>
</comment>
<dbReference type="AlphaFoldDB" id="U2P566"/>
<gene>
    <name evidence="1" type="ORF">HMPREF9135_1733</name>
</gene>
<dbReference type="PATRIC" id="fig|1115809.3.peg.1291"/>
<keyword evidence="2" id="KW-1185">Reference proteome</keyword>
<dbReference type="EMBL" id="AWEY01000023">
    <property type="protein sequence ID" value="ERK39306.1"/>
    <property type="molecule type" value="Genomic_DNA"/>
</dbReference>
<sequence length="234" mass="26325">MISMKHNPIYKMVTALCLALLTGCTENERMTYENKPCVYFNSVTDADSIPYSFAAVITDTATVSVPLKIIGEATDKDRIVAFQAAPASTAKAGVHYTLPEAEVKLPAGQVTTEIPVKVYNKELETGDVSLILKLVPNADFDLGYSDRLTARVVITNQLVKPSYWRILSIYYGAYSKAKHRLCIQIQGFDFEPKLRGSMIQTYMSYGRLVYNYLLKTPIWDEETKQWITADWSPL</sequence>
<dbReference type="InterPro" id="IPR032299">
    <property type="entry name" value="DUF4843"/>
</dbReference>
<proteinExistence type="predicted"/>
<evidence type="ECO:0000313" key="2">
    <source>
        <dbReference type="Proteomes" id="UP000016648"/>
    </source>
</evidence>